<reference evidence="1 2" key="1">
    <citation type="journal article" name="Sci. Rep.">
        <title>Genome-scale phylogenetic analyses confirm Olpidium as the closest living zoosporic fungus to the non-flagellated, terrestrial fungi.</title>
        <authorList>
            <person name="Chang Y."/>
            <person name="Rochon D."/>
            <person name="Sekimoto S."/>
            <person name="Wang Y."/>
            <person name="Chovatia M."/>
            <person name="Sandor L."/>
            <person name="Salamov A."/>
            <person name="Grigoriev I.V."/>
            <person name="Stajich J.E."/>
            <person name="Spatafora J.W."/>
        </authorList>
    </citation>
    <scope>NUCLEOTIDE SEQUENCE [LARGE SCALE GENOMIC DNA]</scope>
    <source>
        <strain evidence="1">S191</strain>
    </source>
</reference>
<proteinExistence type="predicted"/>
<protein>
    <submittedName>
        <fullName evidence="1">Uncharacterized protein</fullName>
    </submittedName>
</protein>
<comment type="caution">
    <text evidence="1">The sequence shown here is derived from an EMBL/GenBank/DDBJ whole genome shotgun (WGS) entry which is preliminary data.</text>
</comment>
<name>A0A8H7ZRN7_9FUNG</name>
<dbReference type="EMBL" id="JAEFCI010009191">
    <property type="protein sequence ID" value="KAG5457969.1"/>
    <property type="molecule type" value="Genomic_DNA"/>
</dbReference>
<gene>
    <name evidence="1" type="ORF">BJ554DRAFT_1904</name>
</gene>
<accession>A0A8H7ZRN7</accession>
<evidence type="ECO:0000313" key="2">
    <source>
        <dbReference type="Proteomes" id="UP000673691"/>
    </source>
</evidence>
<dbReference type="SUPFAM" id="SSF102645">
    <property type="entry name" value="CoaB-like"/>
    <property type="match status" value="1"/>
</dbReference>
<dbReference type="OrthoDB" id="70224at2759"/>
<dbReference type="Proteomes" id="UP000673691">
    <property type="component" value="Unassembled WGS sequence"/>
</dbReference>
<sequence length="104" mass="11865">MYLRVLLSPSRTPKRNETPAEQLETERALLEPKARQALERYGHQIVIGNMLATRKHEVDFITPDSHEKVALTMEEIAAGREIEAKIIPELVRRHDRWIAGQAAG</sequence>
<organism evidence="1 2">
    <name type="scientific">Olpidium bornovanus</name>
    <dbReference type="NCBI Taxonomy" id="278681"/>
    <lineage>
        <taxon>Eukaryota</taxon>
        <taxon>Fungi</taxon>
        <taxon>Fungi incertae sedis</taxon>
        <taxon>Olpidiomycota</taxon>
        <taxon>Olpidiomycotina</taxon>
        <taxon>Olpidiomycetes</taxon>
        <taxon>Olpidiales</taxon>
        <taxon>Olpidiaceae</taxon>
        <taxon>Olpidium</taxon>
    </lineage>
</organism>
<dbReference type="Gene3D" id="3.40.50.10300">
    <property type="entry name" value="CoaB-like"/>
    <property type="match status" value="1"/>
</dbReference>
<keyword evidence="2" id="KW-1185">Reference proteome</keyword>
<evidence type="ECO:0000313" key="1">
    <source>
        <dbReference type="EMBL" id="KAG5457969.1"/>
    </source>
</evidence>
<dbReference type="InterPro" id="IPR035929">
    <property type="entry name" value="CoaB-like_sf"/>
</dbReference>
<dbReference type="AlphaFoldDB" id="A0A8H7ZRN7"/>